<dbReference type="Proteomes" id="UP000499080">
    <property type="component" value="Unassembled WGS sequence"/>
</dbReference>
<dbReference type="AlphaFoldDB" id="A0A4Y2RE68"/>
<evidence type="ECO:0000256" key="1">
    <source>
        <dbReference type="SAM" id="MobiDB-lite"/>
    </source>
</evidence>
<evidence type="ECO:0000313" key="2">
    <source>
        <dbReference type="EMBL" id="GBN73996.1"/>
    </source>
</evidence>
<protein>
    <submittedName>
        <fullName evidence="4">Uncharacterized protein</fullName>
    </submittedName>
</protein>
<dbReference type="EMBL" id="BGPR01144366">
    <property type="protein sequence ID" value="GBN73996.1"/>
    <property type="molecule type" value="Genomic_DNA"/>
</dbReference>
<organism evidence="4 5">
    <name type="scientific">Araneus ventricosus</name>
    <name type="common">Orbweaver spider</name>
    <name type="synonym">Epeira ventricosa</name>
    <dbReference type="NCBI Taxonomy" id="182803"/>
    <lineage>
        <taxon>Eukaryota</taxon>
        <taxon>Metazoa</taxon>
        <taxon>Ecdysozoa</taxon>
        <taxon>Arthropoda</taxon>
        <taxon>Chelicerata</taxon>
        <taxon>Arachnida</taxon>
        <taxon>Araneae</taxon>
        <taxon>Araneomorphae</taxon>
        <taxon>Entelegynae</taxon>
        <taxon>Araneoidea</taxon>
        <taxon>Araneidae</taxon>
        <taxon>Araneus</taxon>
    </lineage>
</organism>
<proteinExistence type="predicted"/>
<feature type="non-terminal residue" evidence="4">
    <location>
        <position position="1"/>
    </location>
</feature>
<dbReference type="EMBL" id="BGPR01144380">
    <property type="protein sequence ID" value="GBN74020.1"/>
    <property type="molecule type" value="Genomic_DNA"/>
</dbReference>
<dbReference type="EMBL" id="BGPR01144394">
    <property type="protein sequence ID" value="GBN74047.1"/>
    <property type="molecule type" value="Genomic_DNA"/>
</dbReference>
<name>A0A4Y2RE68_ARAVE</name>
<comment type="caution">
    <text evidence="4">The sequence shown here is derived from an EMBL/GenBank/DDBJ whole genome shotgun (WGS) entry which is preliminary data.</text>
</comment>
<accession>A0A4Y2RE68</accession>
<evidence type="ECO:0000313" key="5">
    <source>
        <dbReference type="Proteomes" id="UP000499080"/>
    </source>
</evidence>
<evidence type="ECO:0000313" key="3">
    <source>
        <dbReference type="EMBL" id="GBN74020.1"/>
    </source>
</evidence>
<gene>
    <name evidence="2" type="ORF">AVEN_16479_1</name>
    <name evidence="3" type="ORF">AVEN_172690_1</name>
    <name evidence="4" type="ORF">AVEN_193517_1</name>
</gene>
<evidence type="ECO:0000313" key="4">
    <source>
        <dbReference type="EMBL" id="GBN74047.1"/>
    </source>
</evidence>
<keyword evidence="5" id="KW-1185">Reference proteome</keyword>
<sequence length="93" mass="10341">EETTFVHRFIRPRWPSGKIPTSNRMVAGSKPDSAEDPPCMGPAARKIIRSGRMPSRLCSAEVWRGGPRHLTAVQNDDVRPKIPLLLLQNGTLI</sequence>
<feature type="region of interest" description="Disordered" evidence="1">
    <location>
        <begin position="16"/>
        <end position="39"/>
    </location>
</feature>
<reference evidence="4 5" key="1">
    <citation type="journal article" date="2019" name="Sci. Rep.">
        <title>Orb-weaving spider Araneus ventricosus genome elucidates the spidroin gene catalogue.</title>
        <authorList>
            <person name="Kono N."/>
            <person name="Nakamura H."/>
            <person name="Ohtoshi R."/>
            <person name="Moran D.A.P."/>
            <person name="Shinohara A."/>
            <person name="Yoshida Y."/>
            <person name="Fujiwara M."/>
            <person name="Mori M."/>
            <person name="Tomita M."/>
            <person name="Arakawa K."/>
        </authorList>
    </citation>
    <scope>NUCLEOTIDE SEQUENCE [LARGE SCALE GENOMIC DNA]</scope>
</reference>